<sequence length="272" mass="31453">MIPDDDNSDGSLTDRSLTESDANESLTEDDDEASEVSEDDDRSLSEDEVLIKQFTAPDFDDYDYESDLRNLDININFNDSWILLWIFKYQARFRLPDVAIDKLIKFFKIVLSDADKRRFEKFLTLFYLAKKLLKIWLRLFLLRMPVKTTHQTLDNKINGRGKIGWTSASSSEYSCCSSSKRLYIAGSNKKAKVSLSSNLRKFTSSSKWKEFITHYNELNGIFQGFIDEKQLNLLQQQTINKENIGHNYQGDNESTIICSNPVTSRWCGRPSN</sequence>
<dbReference type="OrthoDB" id="2379551at2759"/>
<dbReference type="Proteomes" id="UP000684084">
    <property type="component" value="Unassembled WGS sequence"/>
</dbReference>
<dbReference type="VEuPathDB" id="FungiDB:RhiirFUN_010474"/>
<proteinExistence type="predicted"/>
<dbReference type="AlphaFoldDB" id="A0A915Z5L4"/>
<feature type="compositionally biased region" description="Polar residues" evidence="1">
    <location>
        <begin position="9"/>
        <end position="25"/>
    </location>
</feature>
<name>A0A915Z5L4_9GLOM</name>
<accession>A0A915Z5L4</accession>
<protein>
    <submittedName>
        <fullName evidence="2">Uncharacterized protein</fullName>
    </submittedName>
</protein>
<evidence type="ECO:0000256" key="1">
    <source>
        <dbReference type="SAM" id="MobiDB-lite"/>
    </source>
</evidence>
<evidence type="ECO:0000313" key="2">
    <source>
        <dbReference type="EMBL" id="CAB5363593.1"/>
    </source>
</evidence>
<reference evidence="2" key="1">
    <citation type="submission" date="2020-05" db="EMBL/GenBank/DDBJ databases">
        <authorList>
            <person name="Rincon C."/>
            <person name="Sanders R I."/>
            <person name="Robbins C."/>
            <person name="Chaturvedi A."/>
        </authorList>
    </citation>
    <scope>NUCLEOTIDE SEQUENCE</scope>
    <source>
        <strain evidence="2">CHB12</strain>
    </source>
</reference>
<comment type="caution">
    <text evidence="2">The sequence shown here is derived from an EMBL/GenBank/DDBJ whole genome shotgun (WGS) entry which is preliminary data.</text>
</comment>
<feature type="compositionally biased region" description="Acidic residues" evidence="1">
    <location>
        <begin position="26"/>
        <end position="41"/>
    </location>
</feature>
<feature type="region of interest" description="Disordered" evidence="1">
    <location>
        <begin position="1"/>
        <end position="45"/>
    </location>
</feature>
<organism evidence="2 3">
    <name type="scientific">Rhizophagus irregularis</name>
    <dbReference type="NCBI Taxonomy" id="588596"/>
    <lineage>
        <taxon>Eukaryota</taxon>
        <taxon>Fungi</taxon>
        <taxon>Fungi incertae sedis</taxon>
        <taxon>Mucoromycota</taxon>
        <taxon>Glomeromycotina</taxon>
        <taxon>Glomeromycetes</taxon>
        <taxon>Glomerales</taxon>
        <taxon>Glomeraceae</taxon>
        <taxon>Rhizophagus</taxon>
    </lineage>
</organism>
<evidence type="ECO:0000313" key="3">
    <source>
        <dbReference type="Proteomes" id="UP000684084"/>
    </source>
</evidence>
<dbReference type="EMBL" id="CAGKOT010000018">
    <property type="protein sequence ID" value="CAB5363593.1"/>
    <property type="molecule type" value="Genomic_DNA"/>
</dbReference>
<gene>
    <name evidence="2" type="ORF">CHRIB12_LOCUS9601</name>
</gene>